<dbReference type="RefSeq" id="WP_013560522.1">
    <property type="nucleotide sequence ID" value="NC_014960.1"/>
</dbReference>
<evidence type="ECO:0000313" key="2">
    <source>
        <dbReference type="Proteomes" id="UP000008922"/>
    </source>
</evidence>
<accession>E8MXS1</accession>
<name>E8MXS1_ANATU</name>
<dbReference type="InParanoid" id="E8MXS1"/>
<dbReference type="HOGENOM" id="CLU_1987995_0_0_0"/>
<keyword evidence="2" id="KW-1185">Reference proteome</keyword>
<dbReference type="Proteomes" id="UP000008922">
    <property type="component" value="Chromosome"/>
</dbReference>
<proteinExistence type="predicted"/>
<dbReference type="OrthoDB" id="172780at2"/>
<dbReference type="STRING" id="926569.ANT_21260"/>
<dbReference type="KEGG" id="atm:ANT_21260"/>
<reference evidence="1 2" key="1">
    <citation type="submission" date="2010-12" db="EMBL/GenBank/DDBJ databases">
        <title>Whole genome sequence of Anaerolinea thermophila UNI-1.</title>
        <authorList>
            <person name="Narita-Yamada S."/>
            <person name="Kishi E."/>
            <person name="Watanabe Y."/>
            <person name="Takasaki K."/>
            <person name="Ankai A."/>
            <person name="Oguchi A."/>
            <person name="Fukui S."/>
            <person name="Takahashi M."/>
            <person name="Yashiro I."/>
            <person name="Hosoyama A."/>
            <person name="Sekiguchi Y."/>
            <person name="Hanada S."/>
            <person name="Fujita N."/>
        </authorList>
    </citation>
    <scope>NUCLEOTIDE SEQUENCE [LARGE SCALE GENOMIC DNA]</scope>
    <source>
        <strain evidence="2">DSM 14523 / JCM 11388 / NBRC 100420 / UNI-1</strain>
    </source>
</reference>
<organism evidence="1 2">
    <name type="scientific">Anaerolinea thermophila (strain DSM 14523 / JCM 11388 / NBRC 100420 / UNI-1)</name>
    <dbReference type="NCBI Taxonomy" id="926569"/>
    <lineage>
        <taxon>Bacteria</taxon>
        <taxon>Bacillati</taxon>
        <taxon>Chloroflexota</taxon>
        <taxon>Anaerolineae</taxon>
        <taxon>Anaerolineales</taxon>
        <taxon>Anaerolineaceae</taxon>
        <taxon>Anaerolinea</taxon>
    </lineage>
</organism>
<dbReference type="AlphaFoldDB" id="E8MXS1"/>
<gene>
    <name evidence="1" type="ordered locus">ANT_21260</name>
</gene>
<protein>
    <submittedName>
        <fullName evidence="1">Uncharacterized protein</fullName>
    </submittedName>
</protein>
<sequence length="125" mass="14707">MEKEVFKITRSVYRVADSGNEEIVFDFESQPISCTCGKADCEHIQTVRKYIFWSDEVANLTVTEEDVFRALEGRNQPKDWRRLIEYLSDHLADALNEHVYDEIRYLADAYEDQDVEEAEKEDVSF</sequence>
<evidence type="ECO:0000313" key="1">
    <source>
        <dbReference type="EMBL" id="BAJ64152.1"/>
    </source>
</evidence>
<dbReference type="EMBL" id="AP012029">
    <property type="protein sequence ID" value="BAJ64152.1"/>
    <property type="molecule type" value="Genomic_DNA"/>
</dbReference>